<evidence type="ECO:0000313" key="2">
    <source>
        <dbReference type="EMBL" id="MDA0166822.1"/>
    </source>
</evidence>
<gene>
    <name evidence="2" type="ORF">OM076_41560</name>
</gene>
<name>A0A9X3N589_9ACTN</name>
<feature type="region of interest" description="Disordered" evidence="1">
    <location>
        <begin position="1"/>
        <end position="20"/>
    </location>
</feature>
<dbReference type="Proteomes" id="UP001149140">
    <property type="component" value="Unassembled WGS sequence"/>
</dbReference>
<dbReference type="RefSeq" id="WP_270046076.1">
    <property type="nucleotide sequence ID" value="NZ_JAPDOD010000077.1"/>
</dbReference>
<feature type="region of interest" description="Disordered" evidence="1">
    <location>
        <begin position="51"/>
        <end position="82"/>
    </location>
</feature>
<dbReference type="EMBL" id="JAPDOD010000077">
    <property type="protein sequence ID" value="MDA0166822.1"/>
    <property type="molecule type" value="Genomic_DNA"/>
</dbReference>
<proteinExistence type="predicted"/>
<comment type="caution">
    <text evidence="2">The sequence shown here is derived from an EMBL/GenBank/DDBJ whole genome shotgun (WGS) entry which is preliminary data.</text>
</comment>
<keyword evidence="3" id="KW-1185">Reference proteome</keyword>
<evidence type="ECO:0000313" key="3">
    <source>
        <dbReference type="Proteomes" id="UP001149140"/>
    </source>
</evidence>
<dbReference type="AlphaFoldDB" id="A0A9X3N589"/>
<organism evidence="2 3">
    <name type="scientific">Solirubrobacter ginsenosidimutans</name>
    <dbReference type="NCBI Taxonomy" id="490573"/>
    <lineage>
        <taxon>Bacteria</taxon>
        <taxon>Bacillati</taxon>
        <taxon>Actinomycetota</taxon>
        <taxon>Thermoleophilia</taxon>
        <taxon>Solirubrobacterales</taxon>
        <taxon>Solirubrobacteraceae</taxon>
        <taxon>Solirubrobacter</taxon>
    </lineage>
</organism>
<protein>
    <submittedName>
        <fullName evidence="2">Uncharacterized protein</fullName>
    </submittedName>
</protein>
<reference evidence="2" key="1">
    <citation type="submission" date="2022-10" db="EMBL/GenBank/DDBJ databases">
        <title>The WGS of Solirubrobacter ginsenosidimutans DSM 21036.</title>
        <authorList>
            <person name="Jiang Z."/>
        </authorList>
    </citation>
    <scope>NUCLEOTIDE SEQUENCE</scope>
    <source>
        <strain evidence="2">DSM 21036</strain>
    </source>
</reference>
<sequence length="310" mass="32412">MPFTPQSPFPKSRADTVRSGDWNDAITEVQRLDTAKVNRTGDVITGGLAVDGPGANSGARDPGLSFGSPSGETIASTRTAGGPNRFGLDLFTNSLPRLSIDNAGRVGIGTRTPQAVLDIPGGDVRWGRSRLSTDQGGSIELGADNTTPGAGGTPFIDFHFGAATQDYNVRVINDADRQLRIDTAGGRLVVGGALRVEGAQNIINVWTTTFTSQNAGVNAPRSNLVNYGAAGFTQVYCVLPVMQAFSIFSTAYATNGHVADVGAIPQAAWVRLEPGWNTQQAVITTYCSESAPANETDNTVAVTVLVLGRT</sequence>
<evidence type="ECO:0000256" key="1">
    <source>
        <dbReference type="SAM" id="MobiDB-lite"/>
    </source>
</evidence>
<accession>A0A9X3N589</accession>
<feature type="compositionally biased region" description="Polar residues" evidence="1">
    <location>
        <begin position="67"/>
        <end position="79"/>
    </location>
</feature>